<name>A0A2A6E349_9BACL</name>
<sequence length="60" mass="6965">MMMIPERFRERLDRARENAKKGIIYDSDLVKGLLLAYALTDEEAEQIRKELEAASIKLPD</sequence>
<dbReference type="AlphaFoldDB" id="A0A2A6E349"/>
<dbReference type="EMBL" id="MOXJ01000002">
    <property type="protein sequence ID" value="PDO11444.1"/>
    <property type="molecule type" value="Genomic_DNA"/>
</dbReference>
<gene>
    <name evidence="1" type="ORF">BLM47_01465</name>
</gene>
<reference evidence="1 2" key="1">
    <citation type="submission" date="2016-12" db="EMBL/GenBank/DDBJ databases">
        <title>Candidatus Reconcilibacillus cellulovorans genome.</title>
        <authorList>
            <person name="Kolinko S."/>
            <person name="Wu Y.-W."/>
            <person name="Tachea F."/>
            <person name="Denzel E."/>
            <person name="Hiras J."/>
            <person name="Baecker N."/>
            <person name="Chan L.J."/>
            <person name="Eichorst S.A."/>
            <person name="Frey D."/>
            <person name="Adams P.D."/>
            <person name="Pray T."/>
            <person name="Tanjore D."/>
            <person name="Petzold C.J."/>
            <person name="Gladden J.M."/>
            <person name="Simmons B.A."/>
            <person name="Singer S.W."/>
        </authorList>
    </citation>
    <scope>NUCLEOTIDE SEQUENCE [LARGE SCALE GENOMIC DNA]</scope>
    <source>
        <strain evidence="1">JTherm</strain>
    </source>
</reference>
<evidence type="ECO:0000313" key="1">
    <source>
        <dbReference type="EMBL" id="PDO11444.1"/>
    </source>
</evidence>
<comment type="caution">
    <text evidence="1">The sequence shown here is derived from an EMBL/GenBank/DDBJ whole genome shotgun (WGS) entry which is preliminary data.</text>
</comment>
<organism evidence="1 2">
    <name type="scientific">Candidatus Reconcilbacillus cellulovorans</name>
    <dbReference type="NCBI Taxonomy" id="1906605"/>
    <lineage>
        <taxon>Bacteria</taxon>
        <taxon>Bacillati</taxon>
        <taxon>Bacillota</taxon>
        <taxon>Bacilli</taxon>
        <taxon>Bacillales</taxon>
        <taxon>Paenibacillaceae</taxon>
        <taxon>Candidatus Reconcilbacillus</taxon>
    </lineage>
</organism>
<proteinExistence type="predicted"/>
<evidence type="ECO:0000313" key="2">
    <source>
        <dbReference type="Proteomes" id="UP000243688"/>
    </source>
</evidence>
<protein>
    <submittedName>
        <fullName evidence="1">Uncharacterized protein</fullName>
    </submittedName>
</protein>
<dbReference type="Proteomes" id="UP000243688">
    <property type="component" value="Unassembled WGS sequence"/>
</dbReference>
<accession>A0A2A6E349</accession>